<dbReference type="InterPro" id="IPR052523">
    <property type="entry name" value="Trichothecene_AcTrans"/>
</dbReference>
<dbReference type="PANTHER" id="PTHR42791">
    <property type="entry name" value="GNAT FAMILY ACETYLTRANSFERASE"/>
    <property type="match status" value="1"/>
</dbReference>
<dbReference type="CDD" id="cd04301">
    <property type="entry name" value="NAT_SF"/>
    <property type="match status" value="1"/>
</dbReference>
<proteinExistence type="predicted"/>
<evidence type="ECO:0000313" key="3">
    <source>
        <dbReference type="Proteomes" id="UP001275084"/>
    </source>
</evidence>
<feature type="domain" description="N-acetyltransferase" evidence="1">
    <location>
        <begin position="110"/>
        <end position="241"/>
    </location>
</feature>
<reference evidence="2" key="2">
    <citation type="submission" date="2023-06" db="EMBL/GenBank/DDBJ databases">
        <authorList>
            <consortium name="Lawrence Berkeley National Laboratory"/>
            <person name="Haridas S."/>
            <person name="Hensen N."/>
            <person name="Bonometti L."/>
            <person name="Westerberg I."/>
            <person name="Brannstrom I.O."/>
            <person name="Guillou S."/>
            <person name="Cros-Aarteil S."/>
            <person name="Calhoun S."/>
            <person name="Kuo A."/>
            <person name="Mondo S."/>
            <person name="Pangilinan J."/>
            <person name="Riley R."/>
            <person name="Labutti K."/>
            <person name="Andreopoulos B."/>
            <person name="Lipzen A."/>
            <person name="Chen C."/>
            <person name="Yanf M."/>
            <person name="Daum C."/>
            <person name="Ng V."/>
            <person name="Clum A."/>
            <person name="Steindorff A."/>
            <person name="Ohm R."/>
            <person name="Martin F."/>
            <person name="Silar P."/>
            <person name="Natvig D."/>
            <person name="Lalanne C."/>
            <person name="Gautier V."/>
            <person name="Ament-Velasquez S.L."/>
            <person name="Kruys A."/>
            <person name="Hutchinson M.I."/>
            <person name="Powell A.J."/>
            <person name="Barry K."/>
            <person name="Miller A.N."/>
            <person name="Grigoriev I.V."/>
            <person name="Debuchy R."/>
            <person name="Gladieux P."/>
            <person name="Thoren M.H."/>
            <person name="Johannesson H."/>
        </authorList>
    </citation>
    <scope>NUCLEOTIDE SEQUENCE</scope>
    <source>
        <strain evidence="2">CBS 955.72</strain>
    </source>
</reference>
<dbReference type="EMBL" id="JAUIQD010000002">
    <property type="protein sequence ID" value="KAK3360653.1"/>
    <property type="molecule type" value="Genomic_DNA"/>
</dbReference>
<reference evidence="2" key="1">
    <citation type="journal article" date="2023" name="Mol. Phylogenet. Evol.">
        <title>Genome-scale phylogeny and comparative genomics of the fungal order Sordariales.</title>
        <authorList>
            <person name="Hensen N."/>
            <person name="Bonometti L."/>
            <person name="Westerberg I."/>
            <person name="Brannstrom I.O."/>
            <person name="Guillou S."/>
            <person name="Cros-Aarteil S."/>
            <person name="Calhoun S."/>
            <person name="Haridas S."/>
            <person name="Kuo A."/>
            <person name="Mondo S."/>
            <person name="Pangilinan J."/>
            <person name="Riley R."/>
            <person name="LaButti K."/>
            <person name="Andreopoulos B."/>
            <person name="Lipzen A."/>
            <person name="Chen C."/>
            <person name="Yan M."/>
            <person name="Daum C."/>
            <person name="Ng V."/>
            <person name="Clum A."/>
            <person name="Steindorff A."/>
            <person name="Ohm R.A."/>
            <person name="Martin F."/>
            <person name="Silar P."/>
            <person name="Natvig D.O."/>
            <person name="Lalanne C."/>
            <person name="Gautier V."/>
            <person name="Ament-Velasquez S.L."/>
            <person name="Kruys A."/>
            <person name="Hutchinson M.I."/>
            <person name="Powell A.J."/>
            <person name="Barry K."/>
            <person name="Miller A.N."/>
            <person name="Grigoriev I.V."/>
            <person name="Debuchy R."/>
            <person name="Gladieux P."/>
            <person name="Hiltunen Thoren M."/>
            <person name="Johannesson H."/>
        </authorList>
    </citation>
    <scope>NUCLEOTIDE SEQUENCE</scope>
    <source>
        <strain evidence="2">CBS 955.72</strain>
    </source>
</reference>
<dbReference type="GO" id="GO:0016747">
    <property type="term" value="F:acyltransferase activity, transferring groups other than amino-acyl groups"/>
    <property type="evidence" value="ECO:0007669"/>
    <property type="project" value="InterPro"/>
</dbReference>
<sequence>MSKMSFQILPVKIQDVPTLAGISAEAMETDSQTEMKGYGKKPFLMREDALQSLPDELGNPKIRVIKAVADNTGAIMGFCIWGFRELQPPEFPTVSKDDGSTSKQLDKVNATISENKADVSVIRGTPEKELAEEAQGRETDDPIARLERYTSRDLKEWMGTIMPEGVSCLFVIGLSVSPDFQRRGVGSALLKWGTDIADAHDGAFAWVHSSAGAWRAYEKAGFRTVRTLDVDLDEYAPVPAPADRYEGGKWGRYVFRYMVYGTPPQMGD</sequence>
<protein>
    <submittedName>
        <fullName evidence="2">GNAT family acetyltransferase</fullName>
    </submittedName>
</protein>
<dbReference type="SUPFAM" id="SSF55729">
    <property type="entry name" value="Acyl-CoA N-acyltransferases (Nat)"/>
    <property type="match status" value="1"/>
</dbReference>
<accession>A0AAJ0MIT6</accession>
<dbReference type="PROSITE" id="PS51186">
    <property type="entry name" value="GNAT"/>
    <property type="match status" value="1"/>
</dbReference>
<dbReference type="InterPro" id="IPR016181">
    <property type="entry name" value="Acyl_CoA_acyltransferase"/>
</dbReference>
<dbReference type="InterPro" id="IPR000182">
    <property type="entry name" value="GNAT_dom"/>
</dbReference>
<evidence type="ECO:0000259" key="1">
    <source>
        <dbReference type="PROSITE" id="PS51186"/>
    </source>
</evidence>
<dbReference type="Gene3D" id="3.40.630.30">
    <property type="match status" value="1"/>
</dbReference>
<name>A0AAJ0MIT6_9PEZI</name>
<keyword evidence="3" id="KW-1185">Reference proteome</keyword>
<evidence type="ECO:0000313" key="2">
    <source>
        <dbReference type="EMBL" id="KAK3360653.1"/>
    </source>
</evidence>
<organism evidence="2 3">
    <name type="scientific">Lasiosphaeria hispida</name>
    <dbReference type="NCBI Taxonomy" id="260671"/>
    <lineage>
        <taxon>Eukaryota</taxon>
        <taxon>Fungi</taxon>
        <taxon>Dikarya</taxon>
        <taxon>Ascomycota</taxon>
        <taxon>Pezizomycotina</taxon>
        <taxon>Sordariomycetes</taxon>
        <taxon>Sordariomycetidae</taxon>
        <taxon>Sordariales</taxon>
        <taxon>Lasiosphaeriaceae</taxon>
        <taxon>Lasiosphaeria</taxon>
    </lineage>
</organism>
<dbReference type="Proteomes" id="UP001275084">
    <property type="component" value="Unassembled WGS sequence"/>
</dbReference>
<comment type="caution">
    <text evidence="2">The sequence shown here is derived from an EMBL/GenBank/DDBJ whole genome shotgun (WGS) entry which is preliminary data.</text>
</comment>
<gene>
    <name evidence="2" type="ORF">B0T25DRAFT_536075</name>
</gene>
<dbReference type="Pfam" id="PF00583">
    <property type="entry name" value="Acetyltransf_1"/>
    <property type="match status" value="1"/>
</dbReference>
<dbReference type="AlphaFoldDB" id="A0AAJ0MIT6"/>
<dbReference type="PANTHER" id="PTHR42791:SF1">
    <property type="entry name" value="N-ACETYLTRANSFERASE DOMAIN-CONTAINING PROTEIN"/>
    <property type="match status" value="1"/>
</dbReference>